<dbReference type="Pfam" id="PF01066">
    <property type="entry name" value="CDP-OH_P_transf"/>
    <property type="match status" value="1"/>
</dbReference>
<sequence length="261" mass="28787">MSDRPANPTILQIREISQPPSVTGRSNAEHWVADFYLRKISPYLTRLLLKTPITANGVTYLMIATGLSISAALLLPGYKGILLALFLSQLQMLWDCCDGEIARWRSTQSPKGIFLDRVAHYLTESLIPIAFALRLAGWPENEITDWRLPFLAALISIAILLNKGFNDAVHVSRALSGVGKLSDSKEVGAPVKSWLRVLKAPFKVIAVQRLFHSVEMSIIIAIFGDNQALIEIGIYVALFVTIGHLLSILGSRKLDGNRATK</sequence>
<dbReference type="GO" id="GO:0008654">
    <property type="term" value="P:phospholipid biosynthetic process"/>
    <property type="evidence" value="ECO:0007669"/>
    <property type="project" value="InterPro"/>
</dbReference>
<proteinExistence type="predicted"/>
<keyword evidence="1" id="KW-0812">Transmembrane</keyword>
<name>A0A0R2P224_9ACTN</name>
<dbReference type="GO" id="GO:0016020">
    <property type="term" value="C:membrane"/>
    <property type="evidence" value="ECO:0007669"/>
    <property type="project" value="InterPro"/>
</dbReference>
<evidence type="ECO:0000313" key="2">
    <source>
        <dbReference type="EMBL" id="KRO32127.1"/>
    </source>
</evidence>
<dbReference type="InterPro" id="IPR043130">
    <property type="entry name" value="CDP-OH_PTrfase_TM_dom"/>
</dbReference>
<accession>A0A0R2P224</accession>
<evidence type="ECO:0000313" key="3">
    <source>
        <dbReference type="Proteomes" id="UP000053349"/>
    </source>
</evidence>
<feature type="transmembrane region" description="Helical" evidence="1">
    <location>
        <begin position="229"/>
        <end position="249"/>
    </location>
</feature>
<gene>
    <name evidence="2" type="ORF">ABR64_06370</name>
</gene>
<dbReference type="EMBL" id="LIAW01000140">
    <property type="protein sequence ID" value="KRO32127.1"/>
    <property type="molecule type" value="Genomic_DNA"/>
</dbReference>
<keyword evidence="2" id="KW-0808">Transferase</keyword>
<reference evidence="2 3" key="1">
    <citation type="submission" date="2015-10" db="EMBL/GenBank/DDBJ databases">
        <title>Metagenome-Assembled Genomes uncover a global brackish microbiome.</title>
        <authorList>
            <person name="Hugerth L.W."/>
            <person name="Larsson J."/>
            <person name="Alneberg J."/>
            <person name="Lindh M.V."/>
            <person name="Legrand C."/>
            <person name="Pinhassi J."/>
            <person name="Andersson A.F."/>
        </authorList>
    </citation>
    <scope>NUCLEOTIDE SEQUENCE [LARGE SCALE GENOMIC DNA]</scope>
    <source>
        <strain evidence="2">BACL2 MAG-121001-bin67</strain>
    </source>
</reference>
<dbReference type="GO" id="GO:0016780">
    <property type="term" value="F:phosphotransferase activity, for other substituted phosphate groups"/>
    <property type="evidence" value="ECO:0007669"/>
    <property type="project" value="InterPro"/>
</dbReference>
<dbReference type="Gene3D" id="1.20.120.1760">
    <property type="match status" value="1"/>
</dbReference>
<keyword evidence="1" id="KW-0472">Membrane</keyword>
<evidence type="ECO:0000256" key="1">
    <source>
        <dbReference type="SAM" id="Phobius"/>
    </source>
</evidence>
<dbReference type="AlphaFoldDB" id="A0A0R2P224"/>
<dbReference type="Proteomes" id="UP000053349">
    <property type="component" value="Unassembled WGS sequence"/>
</dbReference>
<organism evidence="2 3">
    <name type="scientific">Actinobacteria bacterium BACL2 MAG-121001-bin67</name>
    <dbReference type="NCBI Taxonomy" id="1655572"/>
    <lineage>
        <taxon>Bacteria</taxon>
        <taxon>Bacillati</taxon>
        <taxon>Actinomycetota</taxon>
        <taxon>Actinomycetes</taxon>
        <taxon>Actinomycetes incertae sedis</taxon>
        <taxon>ac1 cluster</taxon>
    </lineage>
</organism>
<feature type="transmembrane region" description="Helical" evidence="1">
    <location>
        <begin position="53"/>
        <end position="74"/>
    </location>
</feature>
<comment type="caution">
    <text evidence="2">The sequence shown here is derived from an EMBL/GenBank/DDBJ whole genome shotgun (WGS) entry which is preliminary data.</text>
</comment>
<keyword evidence="1" id="KW-1133">Transmembrane helix</keyword>
<dbReference type="InterPro" id="IPR000462">
    <property type="entry name" value="CDP-OH_P_trans"/>
</dbReference>
<protein>
    <submittedName>
        <fullName evidence="2">Transferase</fullName>
    </submittedName>
</protein>